<dbReference type="GeneID" id="64971465"/>
<evidence type="ECO:0000256" key="1">
    <source>
        <dbReference type="SAM" id="MobiDB-lite"/>
    </source>
</evidence>
<reference evidence="2" key="1">
    <citation type="submission" date="2021-01" db="EMBL/GenBank/DDBJ databases">
        <authorList>
            <consortium name="Aspergillus puulaauensis MK2 genome sequencing consortium"/>
            <person name="Kazuki M."/>
            <person name="Futagami T."/>
        </authorList>
    </citation>
    <scope>NUCLEOTIDE SEQUENCE</scope>
    <source>
        <strain evidence="2">MK2</strain>
    </source>
</reference>
<feature type="compositionally biased region" description="Polar residues" evidence="1">
    <location>
        <begin position="56"/>
        <end position="71"/>
    </location>
</feature>
<evidence type="ECO:0000313" key="3">
    <source>
        <dbReference type="Proteomes" id="UP000654913"/>
    </source>
</evidence>
<reference evidence="2" key="2">
    <citation type="submission" date="2021-02" db="EMBL/GenBank/DDBJ databases">
        <title>Aspergillus puulaauensis MK2 genome sequence.</title>
        <authorList>
            <person name="Futagami T."/>
            <person name="Mori K."/>
            <person name="Kadooka C."/>
            <person name="Tanaka T."/>
        </authorList>
    </citation>
    <scope>NUCLEOTIDE SEQUENCE</scope>
    <source>
        <strain evidence="2">MK2</strain>
    </source>
</reference>
<dbReference type="RefSeq" id="XP_041553654.1">
    <property type="nucleotide sequence ID" value="XM_041700694.1"/>
</dbReference>
<sequence>MAGRSGTENRGTVILLNGVQSQSASWHSILQPLHTTMHQTPEAPDIDAPDGGRLKLSTQDTIAGGISSTKSAARPPRSRSLPSIVSPDPPENA</sequence>
<feature type="region of interest" description="Disordered" evidence="1">
    <location>
        <begin position="33"/>
        <end position="93"/>
    </location>
</feature>
<keyword evidence="3" id="KW-1185">Reference proteome</keyword>
<name>A0A7R8ALA2_9EURO</name>
<protein>
    <submittedName>
        <fullName evidence="2">Uncharacterized protein</fullName>
    </submittedName>
</protein>
<dbReference type="EMBL" id="AP024444">
    <property type="protein sequence ID" value="BCS21460.1"/>
    <property type="molecule type" value="Genomic_DNA"/>
</dbReference>
<dbReference type="KEGG" id="apuu:APUU_21892S"/>
<gene>
    <name evidence="2" type="ORF">APUU_21892S</name>
</gene>
<proteinExistence type="predicted"/>
<organism evidence="2 3">
    <name type="scientific">Aspergillus puulaauensis</name>
    <dbReference type="NCBI Taxonomy" id="1220207"/>
    <lineage>
        <taxon>Eukaryota</taxon>
        <taxon>Fungi</taxon>
        <taxon>Dikarya</taxon>
        <taxon>Ascomycota</taxon>
        <taxon>Pezizomycotina</taxon>
        <taxon>Eurotiomycetes</taxon>
        <taxon>Eurotiomycetidae</taxon>
        <taxon>Eurotiales</taxon>
        <taxon>Aspergillaceae</taxon>
        <taxon>Aspergillus</taxon>
    </lineage>
</organism>
<accession>A0A7R8ALA2</accession>
<evidence type="ECO:0000313" key="2">
    <source>
        <dbReference type="EMBL" id="BCS21460.1"/>
    </source>
</evidence>
<dbReference type="AlphaFoldDB" id="A0A7R8ALA2"/>
<dbReference type="Proteomes" id="UP000654913">
    <property type="component" value="Chromosome 2"/>
</dbReference>